<sequence>MIATPVPHPLPLRQASSLSGHCGDLPAAALPLLSLEDLAIGHRRSDCVQRGLSGQFDAGSLTAIVGANGSGKSTLLKTLVGQLPALEGQVHCRVARADIGYLPQLDEIDRRFPMTVCDFVALGHWRRASWWRSLRRAPWQALTLDAIHAVGLRGLEGRWIDELSGGQFQRVRFARLLVEQAPLVLLDEPFSGIDSQTVDDLLCLIHQWHQQGTTVIAVLHDMTLVRRHFPRTLALAPPPGVAVWGATDQVLDRPLHGLKRAHGGQP</sequence>
<evidence type="ECO:0000256" key="2">
    <source>
        <dbReference type="ARBA" id="ARBA00022448"/>
    </source>
</evidence>
<dbReference type="Pfam" id="PF00005">
    <property type="entry name" value="ABC_tran"/>
    <property type="match status" value="1"/>
</dbReference>
<dbReference type="PANTHER" id="PTHR42734:SF5">
    <property type="entry name" value="IRON TRANSPORT SYSTEM ATP-BINDING PROTEIN HI_0361-RELATED"/>
    <property type="match status" value="1"/>
</dbReference>
<evidence type="ECO:0000256" key="3">
    <source>
        <dbReference type="ARBA" id="ARBA00022475"/>
    </source>
</evidence>
<dbReference type="InterPro" id="IPR027417">
    <property type="entry name" value="P-loop_NTPase"/>
</dbReference>
<name>A0A7V8FLW1_9BURK</name>
<keyword evidence="3" id="KW-0472">Membrane</keyword>
<evidence type="ECO:0000259" key="6">
    <source>
        <dbReference type="PROSITE" id="PS50893"/>
    </source>
</evidence>
<dbReference type="InterPro" id="IPR003593">
    <property type="entry name" value="AAA+_ATPase"/>
</dbReference>
<dbReference type="PROSITE" id="PS50893">
    <property type="entry name" value="ABC_TRANSPORTER_2"/>
    <property type="match status" value="1"/>
</dbReference>
<dbReference type="InterPro" id="IPR050153">
    <property type="entry name" value="Metal_Ion_Import_ABC"/>
</dbReference>
<feature type="domain" description="ABC transporter" evidence="6">
    <location>
        <begin position="33"/>
        <end position="263"/>
    </location>
</feature>
<reference evidence="8" key="1">
    <citation type="journal article" date="2020" name="MBio">
        <title>Horizontal gene transfer to a defensive symbiont with a reduced genome amongst a multipartite beetle microbiome.</title>
        <authorList>
            <person name="Waterworth S.C."/>
            <person name="Florez L.V."/>
            <person name="Rees E.R."/>
            <person name="Hertweck C."/>
            <person name="Kaltenpoth M."/>
            <person name="Kwan J.C."/>
        </authorList>
    </citation>
    <scope>NUCLEOTIDE SEQUENCE [LARGE SCALE GENOMIC DNA]</scope>
</reference>
<dbReference type="AlphaFoldDB" id="A0A7V8FLW1"/>
<dbReference type="PROSITE" id="PS00211">
    <property type="entry name" value="ABC_TRANSPORTER_1"/>
    <property type="match status" value="1"/>
</dbReference>
<proteinExistence type="inferred from homology"/>
<dbReference type="Proteomes" id="UP000461670">
    <property type="component" value="Unassembled WGS sequence"/>
</dbReference>
<dbReference type="Gene3D" id="3.40.50.300">
    <property type="entry name" value="P-loop containing nucleotide triphosphate hydrolases"/>
    <property type="match status" value="1"/>
</dbReference>
<dbReference type="SUPFAM" id="SSF52540">
    <property type="entry name" value="P-loop containing nucleoside triphosphate hydrolases"/>
    <property type="match status" value="1"/>
</dbReference>
<dbReference type="SMART" id="SM00382">
    <property type="entry name" value="AAA"/>
    <property type="match status" value="1"/>
</dbReference>
<gene>
    <name evidence="7" type="primary">fhuC_1</name>
    <name evidence="7" type="ORF">GAK30_03119</name>
</gene>
<evidence type="ECO:0000313" key="8">
    <source>
        <dbReference type="Proteomes" id="UP000461670"/>
    </source>
</evidence>
<accession>A0A7V8FLW1</accession>
<evidence type="ECO:0000256" key="1">
    <source>
        <dbReference type="ARBA" id="ARBA00005417"/>
    </source>
</evidence>
<comment type="similarity">
    <text evidence="1">Belongs to the ABC transporter superfamily.</text>
</comment>
<keyword evidence="5 7" id="KW-0067">ATP-binding</keyword>
<evidence type="ECO:0000313" key="7">
    <source>
        <dbReference type="EMBL" id="KAF1019456.1"/>
    </source>
</evidence>
<dbReference type="GO" id="GO:0016887">
    <property type="term" value="F:ATP hydrolysis activity"/>
    <property type="evidence" value="ECO:0007669"/>
    <property type="project" value="InterPro"/>
</dbReference>
<comment type="caution">
    <text evidence="7">The sequence shown here is derived from an EMBL/GenBank/DDBJ whole genome shotgun (WGS) entry which is preliminary data.</text>
</comment>
<evidence type="ECO:0000256" key="4">
    <source>
        <dbReference type="ARBA" id="ARBA00022741"/>
    </source>
</evidence>
<protein>
    <submittedName>
        <fullName evidence="7">Iron(3+)-hydroxamate import ATP-binding protein FhuC</fullName>
    </submittedName>
</protein>
<evidence type="ECO:0000256" key="5">
    <source>
        <dbReference type="ARBA" id="ARBA00022840"/>
    </source>
</evidence>
<keyword evidence="3" id="KW-1003">Cell membrane</keyword>
<keyword evidence="2" id="KW-0813">Transport</keyword>
<keyword evidence="4" id="KW-0547">Nucleotide-binding</keyword>
<organism evidence="7 8">
    <name type="scientific">Paracidovorax wautersii</name>
    <dbReference type="NCBI Taxonomy" id="1177982"/>
    <lineage>
        <taxon>Bacteria</taxon>
        <taxon>Pseudomonadati</taxon>
        <taxon>Pseudomonadota</taxon>
        <taxon>Betaproteobacteria</taxon>
        <taxon>Burkholderiales</taxon>
        <taxon>Comamonadaceae</taxon>
        <taxon>Paracidovorax</taxon>
    </lineage>
</organism>
<dbReference type="EMBL" id="WNDQ01000055">
    <property type="protein sequence ID" value="KAF1019456.1"/>
    <property type="molecule type" value="Genomic_DNA"/>
</dbReference>
<dbReference type="GO" id="GO:0005524">
    <property type="term" value="F:ATP binding"/>
    <property type="evidence" value="ECO:0007669"/>
    <property type="project" value="UniProtKB-KW"/>
</dbReference>
<dbReference type="InterPro" id="IPR017871">
    <property type="entry name" value="ABC_transporter-like_CS"/>
</dbReference>
<dbReference type="PANTHER" id="PTHR42734">
    <property type="entry name" value="METAL TRANSPORT SYSTEM ATP-BINDING PROTEIN TM_0124-RELATED"/>
    <property type="match status" value="1"/>
</dbReference>
<dbReference type="InterPro" id="IPR003439">
    <property type="entry name" value="ABC_transporter-like_ATP-bd"/>
</dbReference>